<reference evidence="2 3" key="1">
    <citation type="submission" date="2014-02" db="EMBL/GenBank/DDBJ databases">
        <title>The genome sequence of the entomopathogenic fungus Metarhizium robertsii ARSEF 2575.</title>
        <authorList>
            <person name="Giuliano Garisto Donzelli B."/>
            <person name="Roe B.A."/>
            <person name="Macmil S.L."/>
            <person name="Krasnoff S.B."/>
            <person name="Gibson D.M."/>
        </authorList>
    </citation>
    <scope>NUCLEOTIDE SEQUENCE [LARGE SCALE GENOMIC DNA]</scope>
    <source>
        <strain evidence="2 3">ARSEF 2575</strain>
    </source>
</reference>
<name>A0A014P405_9HYPO</name>
<feature type="region of interest" description="Disordered" evidence="1">
    <location>
        <begin position="143"/>
        <end position="241"/>
    </location>
</feature>
<evidence type="ECO:0000313" key="2">
    <source>
        <dbReference type="EMBL" id="EXU96224.1"/>
    </source>
</evidence>
<protein>
    <submittedName>
        <fullName evidence="2">Uncharacterized protein</fullName>
    </submittedName>
</protein>
<comment type="caution">
    <text evidence="2">The sequence shown here is derived from an EMBL/GenBank/DDBJ whole genome shotgun (WGS) entry which is preliminary data.</text>
</comment>
<dbReference type="Proteomes" id="UP000030151">
    <property type="component" value="Unassembled WGS sequence"/>
</dbReference>
<feature type="compositionally biased region" description="Polar residues" evidence="1">
    <location>
        <begin position="221"/>
        <end position="231"/>
    </location>
</feature>
<evidence type="ECO:0000313" key="3">
    <source>
        <dbReference type="Proteomes" id="UP000030151"/>
    </source>
</evidence>
<gene>
    <name evidence="2" type="ORF">X797_010724</name>
</gene>
<dbReference type="HOGENOM" id="CLU_1078008_0_0_1"/>
<dbReference type="EMBL" id="JELW01000053">
    <property type="protein sequence ID" value="EXU96224.1"/>
    <property type="molecule type" value="Genomic_DNA"/>
</dbReference>
<evidence type="ECO:0000256" key="1">
    <source>
        <dbReference type="SAM" id="MobiDB-lite"/>
    </source>
</evidence>
<accession>A0A014P405</accession>
<proteinExistence type="predicted"/>
<organism evidence="2 3">
    <name type="scientific">Metarhizium robertsii</name>
    <dbReference type="NCBI Taxonomy" id="568076"/>
    <lineage>
        <taxon>Eukaryota</taxon>
        <taxon>Fungi</taxon>
        <taxon>Dikarya</taxon>
        <taxon>Ascomycota</taxon>
        <taxon>Pezizomycotina</taxon>
        <taxon>Sordariomycetes</taxon>
        <taxon>Hypocreomycetidae</taxon>
        <taxon>Hypocreales</taxon>
        <taxon>Clavicipitaceae</taxon>
        <taxon>Metarhizium</taxon>
    </lineage>
</organism>
<sequence length="258" mass="27011">MGLAGGTRRLQGLLARVLGGWQCCHDAALDPTSSVSLNLGPSTGNGTTPAHPPVITFPSSGPSGFPCRVIPCVPRFAALCLVHSASTAHRLQPTVCLSSSLHNRSVSRLGCGLRRSWTSPWTSLLGPRTLNLEPWTLAADSLATRPPSSARGPGHPFGCAAPHKPNARTETQSQSRDDSLPHCTSRLTGGRTERRNTHGRGHGSAATRSGAPSPIPELQVPRTTGRPQSFSGLAAPELSSSPNCFWHAKGTAQSGFVT</sequence>
<dbReference type="AlphaFoldDB" id="A0A014P405"/>